<reference evidence="2 3" key="1">
    <citation type="submission" date="2024-01" db="EMBL/GenBank/DDBJ databases">
        <title>The complete chloroplast genome sequence of Lithospermum erythrorhizon: insights into the phylogenetic relationship among Boraginaceae species and the maternal lineages of purple gromwells.</title>
        <authorList>
            <person name="Okada T."/>
            <person name="Watanabe K."/>
        </authorList>
    </citation>
    <scope>NUCLEOTIDE SEQUENCE [LARGE SCALE GENOMIC DNA]</scope>
</reference>
<evidence type="ECO:0000313" key="2">
    <source>
        <dbReference type="EMBL" id="GAA0140987.1"/>
    </source>
</evidence>
<proteinExistence type="predicted"/>
<dbReference type="EMBL" id="BAABME010015402">
    <property type="protein sequence ID" value="GAA0140987.1"/>
    <property type="molecule type" value="Genomic_DNA"/>
</dbReference>
<evidence type="ECO:0000313" key="3">
    <source>
        <dbReference type="Proteomes" id="UP001454036"/>
    </source>
</evidence>
<feature type="region of interest" description="Disordered" evidence="1">
    <location>
        <begin position="49"/>
        <end position="68"/>
    </location>
</feature>
<name>A0AAV3NQ27_LITER</name>
<dbReference type="Proteomes" id="UP001454036">
    <property type="component" value="Unassembled WGS sequence"/>
</dbReference>
<feature type="compositionally biased region" description="Basic residues" evidence="1">
    <location>
        <begin position="1"/>
        <end position="10"/>
    </location>
</feature>
<gene>
    <name evidence="2" type="ORF">LIER_35314</name>
</gene>
<evidence type="ECO:0000256" key="1">
    <source>
        <dbReference type="SAM" id="MobiDB-lite"/>
    </source>
</evidence>
<feature type="compositionally biased region" description="Low complexity" evidence="1">
    <location>
        <begin position="49"/>
        <end position="61"/>
    </location>
</feature>
<sequence>MTNKSVAKRKSPIECNNGSTKVQDLEEENSNEVPIGRKVAKEMKKMSLSSDDSSFSTNLSNLRDEKKKAHDEKMLNYNSTTEQRAELLEIQKRIC</sequence>
<organism evidence="2 3">
    <name type="scientific">Lithospermum erythrorhizon</name>
    <name type="common">Purple gromwell</name>
    <name type="synonym">Lithospermum officinale var. erythrorhizon</name>
    <dbReference type="NCBI Taxonomy" id="34254"/>
    <lineage>
        <taxon>Eukaryota</taxon>
        <taxon>Viridiplantae</taxon>
        <taxon>Streptophyta</taxon>
        <taxon>Embryophyta</taxon>
        <taxon>Tracheophyta</taxon>
        <taxon>Spermatophyta</taxon>
        <taxon>Magnoliopsida</taxon>
        <taxon>eudicotyledons</taxon>
        <taxon>Gunneridae</taxon>
        <taxon>Pentapetalae</taxon>
        <taxon>asterids</taxon>
        <taxon>lamiids</taxon>
        <taxon>Boraginales</taxon>
        <taxon>Boraginaceae</taxon>
        <taxon>Boraginoideae</taxon>
        <taxon>Lithospermeae</taxon>
        <taxon>Lithospermum</taxon>
    </lineage>
</organism>
<accession>A0AAV3NQ27</accession>
<protein>
    <submittedName>
        <fullName evidence="2">Uncharacterized protein</fullName>
    </submittedName>
</protein>
<keyword evidence="3" id="KW-1185">Reference proteome</keyword>
<comment type="caution">
    <text evidence="2">The sequence shown here is derived from an EMBL/GenBank/DDBJ whole genome shotgun (WGS) entry which is preliminary data.</text>
</comment>
<feature type="region of interest" description="Disordered" evidence="1">
    <location>
        <begin position="1"/>
        <end position="31"/>
    </location>
</feature>
<dbReference type="AlphaFoldDB" id="A0AAV3NQ27"/>